<feature type="domain" description="Reverse transcriptase" evidence="4">
    <location>
        <begin position="162"/>
        <end position="327"/>
    </location>
</feature>
<dbReference type="PANTHER" id="PTHR33064">
    <property type="entry name" value="POL PROTEIN"/>
    <property type="match status" value="1"/>
</dbReference>
<comment type="similarity">
    <text evidence="1">Belongs to the beta type-B retroviral polymerase family. HERV class-II K(HML-2) pol subfamily.</text>
</comment>
<evidence type="ECO:0000313" key="5">
    <source>
        <dbReference type="Ensembl" id="ENSLLEP00000011054.1"/>
    </source>
</evidence>
<evidence type="ECO:0000256" key="2">
    <source>
        <dbReference type="ARBA" id="ARBA00012180"/>
    </source>
</evidence>
<dbReference type="PANTHER" id="PTHR33064:SF37">
    <property type="entry name" value="RIBONUCLEASE H"/>
    <property type="match status" value="1"/>
</dbReference>
<dbReference type="EC" id="3.1.26.4" evidence="2"/>
<reference evidence="5" key="1">
    <citation type="submission" date="2025-08" db="UniProtKB">
        <authorList>
            <consortium name="Ensembl"/>
        </authorList>
    </citation>
    <scope>IDENTIFICATION</scope>
</reference>
<dbReference type="AlphaFoldDB" id="A0A8C5MCA8"/>
<dbReference type="SUPFAM" id="SSF56672">
    <property type="entry name" value="DNA/RNA polymerases"/>
    <property type="match status" value="1"/>
</dbReference>
<dbReference type="Gene3D" id="3.10.10.10">
    <property type="entry name" value="HIV Type 1 Reverse Transcriptase, subunit A, domain 1"/>
    <property type="match status" value="1"/>
</dbReference>
<dbReference type="InterPro" id="IPR021109">
    <property type="entry name" value="Peptidase_aspartic_dom_sf"/>
</dbReference>
<reference evidence="5" key="2">
    <citation type="submission" date="2025-09" db="UniProtKB">
        <authorList>
            <consortium name="Ensembl"/>
        </authorList>
    </citation>
    <scope>IDENTIFICATION</scope>
</reference>
<keyword evidence="6" id="KW-1185">Reference proteome</keyword>
<accession>A0A8C5MCA8</accession>
<dbReference type="InterPro" id="IPR018061">
    <property type="entry name" value="Retropepsins"/>
</dbReference>
<dbReference type="InterPro" id="IPR000477">
    <property type="entry name" value="RT_dom"/>
</dbReference>
<evidence type="ECO:0000259" key="4">
    <source>
        <dbReference type="PROSITE" id="PS50878"/>
    </source>
</evidence>
<dbReference type="Pfam" id="PF00077">
    <property type="entry name" value="RVP"/>
    <property type="match status" value="1"/>
</dbReference>
<dbReference type="InterPro" id="IPR043502">
    <property type="entry name" value="DNA/RNA_pol_sf"/>
</dbReference>
<dbReference type="InterPro" id="IPR051320">
    <property type="entry name" value="Viral_Replic_Matur_Polypro"/>
</dbReference>
<dbReference type="InterPro" id="IPR043128">
    <property type="entry name" value="Rev_trsase/Diguanyl_cyclase"/>
</dbReference>
<dbReference type="OrthoDB" id="8947436at2759"/>
<dbReference type="Proteomes" id="UP000694569">
    <property type="component" value="Unplaced"/>
</dbReference>
<sequence>MPTSEQIVSIVGVRNEIQVANVTKSVPVNIGHLQTEHAFVLSPHSPCKLLGRDLLAKMGVTIALTPEGITINIPDLVKHEATDLLFMPAVALDEEEGKGIPGAQECQIDPRVWVMGTNSAGHMQVPPIRIKRDYYLPVPRLPQYPLTPESVEGIRPVIDDLVKNGILMPCRSEANTEIYPVTKPLKHDTKQRWRLVHDLRAVNKVTIPSAPIVPNPSTILATIPPDATYFTVIDLASAFYSIDIHPDDQWLTAFTFEGKQYKWGRLPMGFHDSPSCFSQVLKGKLDEWTPTEGSVLVQYVDDLLLASPSQEASVTDSVSLMNFLAQI</sequence>
<dbReference type="PROSITE" id="PS50878">
    <property type="entry name" value="RT_POL"/>
    <property type="match status" value="1"/>
</dbReference>
<evidence type="ECO:0000313" key="6">
    <source>
        <dbReference type="Proteomes" id="UP000694569"/>
    </source>
</evidence>
<evidence type="ECO:0000256" key="3">
    <source>
        <dbReference type="ARBA" id="ARBA00022801"/>
    </source>
</evidence>
<organism evidence="5 6">
    <name type="scientific">Leptobrachium leishanense</name>
    <name type="common">Leishan spiny toad</name>
    <dbReference type="NCBI Taxonomy" id="445787"/>
    <lineage>
        <taxon>Eukaryota</taxon>
        <taxon>Metazoa</taxon>
        <taxon>Chordata</taxon>
        <taxon>Craniata</taxon>
        <taxon>Vertebrata</taxon>
        <taxon>Euteleostomi</taxon>
        <taxon>Amphibia</taxon>
        <taxon>Batrachia</taxon>
        <taxon>Anura</taxon>
        <taxon>Pelobatoidea</taxon>
        <taxon>Megophryidae</taxon>
        <taxon>Leptobrachium</taxon>
    </lineage>
</organism>
<dbReference type="Gene3D" id="2.40.70.10">
    <property type="entry name" value="Acid Proteases"/>
    <property type="match status" value="1"/>
</dbReference>
<dbReference type="Ensembl" id="ENSLLET00000011496.1">
    <property type="protein sequence ID" value="ENSLLEP00000011054.1"/>
    <property type="gene ID" value="ENSLLEG00000007062.1"/>
</dbReference>
<dbReference type="GO" id="GO:0004523">
    <property type="term" value="F:RNA-DNA hybrid ribonuclease activity"/>
    <property type="evidence" value="ECO:0007669"/>
    <property type="project" value="UniProtKB-EC"/>
</dbReference>
<dbReference type="Gene3D" id="3.30.70.270">
    <property type="match status" value="1"/>
</dbReference>
<protein>
    <recommendedName>
        <fullName evidence="2">ribonuclease H</fullName>
        <ecNumber evidence="2">3.1.26.4</ecNumber>
    </recommendedName>
</protein>
<keyword evidence="3" id="KW-0378">Hydrolase</keyword>
<name>A0A8C5MCA8_9ANUR</name>
<dbReference type="SUPFAM" id="SSF50630">
    <property type="entry name" value="Acid proteases"/>
    <property type="match status" value="1"/>
</dbReference>
<proteinExistence type="inferred from homology"/>
<dbReference type="Pfam" id="PF00078">
    <property type="entry name" value="RVT_1"/>
    <property type="match status" value="1"/>
</dbReference>
<dbReference type="GeneTree" id="ENSGT00940000163417"/>
<evidence type="ECO:0000256" key="1">
    <source>
        <dbReference type="ARBA" id="ARBA00010879"/>
    </source>
</evidence>